<dbReference type="STRING" id="1841481.ENSSLDP00000003776"/>
<name>A0A3B4WH58_SERLL</name>
<dbReference type="GeneTree" id="ENSGT00940000179394"/>
<protein>
    <submittedName>
        <fullName evidence="1">Uncharacterized protein</fullName>
    </submittedName>
</protein>
<reference evidence="1" key="1">
    <citation type="submission" date="2025-08" db="UniProtKB">
        <authorList>
            <consortium name="Ensembl"/>
        </authorList>
    </citation>
    <scope>IDENTIFICATION</scope>
</reference>
<sequence>LLQHDIDVGHTEILGYRNHQTCMKEAALLDCYVCCFWWTKEAKFTPKQVAFTIAVLHMLLENIRVQNVLYVFMLCATHSWPYPPLRSILRAQVYTRSLTFSLHVYMWISLLVSLITSDPDVRRLKSFIWFKYRAENHQGVKSVCGLKLDKSQC</sequence>
<dbReference type="AlphaFoldDB" id="A0A3B4WH58"/>
<keyword evidence="2" id="KW-1185">Reference proteome</keyword>
<evidence type="ECO:0000313" key="1">
    <source>
        <dbReference type="Ensembl" id="ENSSLDP00000003776.1"/>
    </source>
</evidence>
<evidence type="ECO:0000313" key="2">
    <source>
        <dbReference type="Proteomes" id="UP000261360"/>
    </source>
</evidence>
<proteinExistence type="predicted"/>
<dbReference type="Proteomes" id="UP000261360">
    <property type="component" value="Unplaced"/>
</dbReference>
<accession>A0A3B4WH58</accession>
<reference evidence="1" key="2">
    <citation type="submission" date="2025-09" db="UniProtKB">
        <authorList>
            <consortium name="Ensembl"/>
        </authorList>
    </citation>
    <scope>IDENTIFICATION</scope>
</reference>
<organism evidence="1 2">
    <name type="scientific">Seriola lalandi dorsalis</name>
    <dbReference type="NCBI Taxonomy" id="1841481"/>
    <lineage>
        <taxon>Eukaryota</taxon>
        <taxon>Metazoa</taxon>
        <taxon>Chordata</taxon>
        <taxon>Craniata</taxon>
        <taxon>Vertebrata</taxon>
        <taxon>Euteleostomi</taxon>
        <taxon>Actinopterygii</taxon>
        <taxon>Neopterygii</taxon>
        <taxon>Teleostei</taxon>
        <taxon>Neoteleostei</taxon>
        <taxon>Acanthomorphata</taxon>
        <taxon>Carangaria</taxon>
        <taxon>Carangiformes</taxon>
        <taxon>Carangidae</taxon>
        <taxon>Seriola</taxon>
    </lineage>
</organism>
<dbReference type="Ensembl" id="ENSSLDT00000003905.1">
    <property type="protein sequence ID" value="ENSSLDP00000003776.1"/>
    <property type="gene ID" value="ENSSLDG00000002991.1"/>
</dbReference>